<dbReference type="InterPro" id="IPR036770">
    <property type="entry name" value="Ankyrin_rpt-contain_sf"/>
</dbReference>
<dbReference type="SUPFAM" id="SSF48403">
    <property type="entry name" value="Ankyrin repeat"/>
    <property type="match status" value="1"/>
</dbReference>
<feature type="repeat" description="ANK" evidence="3">
    <location>
        <begin position="58"/>
        <end position="86"/>
    </location>
</feature>
<dbReference type="SMART" id="SM00248">
    <property type="entry name" value="ANK"/>
    <property type="match status" value="4"/>
</dbReference>
<dbReference type="AlphaFoldDB" id="A0A9X4NMA3"/>
<dbReference type="Proteomes" id="UP001152876">
    <property type="component" value="Unassembled WGS sequence"/>
</dbReference>
<keyword evidence="5" id="KW-1185">Reference proteome</keyword>
<dbReference type="PANTHER" id="PTHR24198:SF165">
    <property type="entry name" value="ANKYRIN REPEAT-CONTAINING PROTEIN-RELATED"/>
    <property type="match status" value="1"/>
</dbReference>
<proteinExistence type="predicted"/>
<evidence type="ECO:0000256" key="2">
    <source>
        <dbReference type="ARBA" id="ARBA00023043"/>
    </source>
</evidence>
<dbReference type="RefSeq" id="WP_245638031.1">
    <property type="nucleotide sequence ID" value="NZ_AOGK01000001.1"/>
</dbReference>
<dbReference type="Pfam" id="PF12796">
    <property type="entry name" value="Ank_2"/>
    <property type="match status" value="1"/>
</dbReference>
<evidence type="ECO:0000313" key="4">
    <source>
        <dbReference type="EMBL" id="MDG5973778.1"/>
    </source>
</evidence>
<accession>A0A9X4NMA3</accession>
<protein>
    <submittedName>
        <fullName evidence="4">Ankyrin</fullName>
    </submittedName>
</protein>
<keyword evidence="1" id="KW-0677">Repeat</keyword>
<reference evidence="4" key="1">
    <citation type="submission" date="2013-01" db="EMBL/GenBank/DDBJ databases">
        <title>Genome draft of Hydrogenophaga taeniospiralis 2K1.</title>
        <authorList>
            <person name="Gomila M."/>
            <person name="Lalucat J."/>
        </authorList>
    </citation>
    <scope>NUCLEOTIDE SEQUENCE</scope>
    <source>
        <strain evidence="4">CCUG 15921</strain>
    </source>
</reference>
<evidence type="ECO:0000313" key="5">
    <source>
        <dbReference type="Proteomes" id="UP001152876"/>
    </source>
</evidence>
<feature type="repeat" description="ANK" evidence="3">
    <location>
        <begin position="124"/>
        <end position="156"/>
    </location>
</feature>
<evidence type="ECO:0000256" key="1">
    <source>
        <dbReference type="ARBA" id="ARBA00022737"/>
    </source>
</evidence>
<sequence length="190" mass="21003">MRDDESTVIALTLRGFDLNTRNPDGDHALFLALREDSLKVADFLLDQTVVQVEARNPQGESPLMMAALKGHLAQARRLIQRKAEVNKPGWTPLHYAASNAAPVSVDMVRLLLEHHAYIDAASPNGSTPLMMAAHYGSTEVVQLLLEEGADPMIRNEQGMTAIDFARRAQRDAHASLIASFVRARQPKGRW</sequence>
<dbReference type="PANTHER" id="PTHR24198">
    <property type="entry name" value="ANKYRIN REPEAT AND PROTEIN KINASE DOMAIN-CONTAINING PROTEIN"/>
    <property type="match status" value="1"/>
</dbReference>
<organism evidence="4 5">
    <name type="scientific">Hydrogenophaga taeniospiralis CCUG 15921</name>
    <dbReference type="NCBI Taxonomy" id="1281780"/>
    <lineage>
        <taxon>Bacteria</taxon>
        <taxon>Pseudomonadati</taxon>
        <taxon>Pseudomonadota</taxon>
        <taxon>Betaproteobacteria</taxon>
        <taxon>Burkholderiales</taxon>
        <taxon>Comamonadaceae</taxon>
        <taxon>Hydrogenophaga</taxon>
    </lineage>
</organism>
<name>A0A9X4NMA3_9BURK</name>
<dbReference type="PROSITE" id="PS50088">
    <property type="entry name" value="ANK_REPEAT"/>
    <property type="match status" value="3"/>
</dbReference>
<keyword evidence="2 3" id="KW-0040">ANK repeat</keyword>
<dbReference type="EMBL" id="AOGK01000001">
    <property type="protein sequence ID" value="MDG5973778.1"/>
    <property type="molecule type" value="Genomic_DNA"/>
</dbReference>
<dbReference type="PRINTS" id="PR01415">
    <property type="entry name" value="ANKYRIN"/>
</dbReference>
<dbReference type="InterPro" id="IPR002110">
    <property type="entry name" value="Ankyrin_rpt"/>
</dbReference>
<dbReference type="Gene3D" id="1.25.40.20">
    <property type="entry name" value="Ankyrin repeat-containing domain"/>
    <property type="match status" value="1"/>
</dbReference>
<comment type="caution">
    <text evidence="4">The sequence shown here is derived from an EMBL/GenBank/DDBJ whole genome shotgun (WGS) entry which is preliminary data.</text>
</comment>
<gene>
    <name evidence="4" type="ORF">H010_00855</name>
</gene>
<evidence type="ECO:0000256" key="3">
    <source>
        <dbReference type="PROSITE-ProRule" id="PRU00023"/>
    </source>
</evidence>
<dbReference type="PROSITE" id="PS50297">
    <property type="entry name" value="ANK_REP_REGION"/>
    <property type="match status" value="3"/>
</dbReference>
<feature type="repeat" description="ANK" evidence="3">
    <location>
        <begin position="88"/>
        <end position="123"/>
    </location>
</feature>